<dbReference type="GeneID" id="41718317"/>
<dbReference type="PANTHER" id="PTHR11060:SF0">
    <property type="entry name" value="PROTEIN MEMO1"/>
    <property type="match status" value="1"/>
</dbReference>
<dbReference type="OrthoDB" id="372162at2157"/>
<dbReference type="STRING" id="1294262.GCA_001316085_00013"/>
<evidence type="ECO:0000313" key="4">
    <source>
        <dbReference type="EMBL" id="BBG27434.1"/>
    </source>
</evidence>
<comment type="similarity">
    <text evidence="1 2">Belongs to the MEMO1 family.</text>
</comment>
<evidence type="ECO:0000313" key="3">
    <source>
        <dbReference type="EMBL" id="BBG24646.1"/>
    </source>
</evidence>
<dbReference type="Proteomes" id="UP000322983">
    <property type="component" value="Chromosome"/>
</dbReference>
<evidence type="ECO:0000256" key="2">
    <source>
        <dbReference type="HAMAP-Rule" id="MF_00055"/>
    </source>
</evidence>
<evidence type="ECO:0000256" key="1">
    <source>
        <dbReference type="ARBA" id="ARBA00006315"/>
    </source>
</evidence>
<name>A0A510E4K6_9CREN</name>
<organism evidence="4 6">
    <name type="scientific">Sulfuracidifex tepidarius</name>
    <dbReference type="NCBI Taxonomy" id="1294262"/>
    <lineage>
        <taxon>Archaea</taxon>
        <taxon>Thermoproteota</taxon>
        <taxon>Thermoprotei</taxon>
        <taxon>Sulfolobales</taxon>
        <taxon>Sulfolobaceae</taxon>
        <taxon>Sulfuracidifex</taxon>
    </lineage>
</organism>
<dbReference type="NCBIfam" id="TIGR04336">
    <property type="entry name" value="AmmeMemoSam_B"/>
    <property type="match status" value="1"/>
</dbReference>
<accession>A0A510DWP5</accession>
<dbReference type="KEGG" id="step:IC006_1977"/>
<dbReference type="AlphaFoldDB" id="A0A510E4K6"/>
<dbReference type="Gene3D" id="3.40.830.10">
    <property type="entry name" value="LigB-like"/>
    <property type="match status" value="1"/>
</dbReference>
<dbReference type="Proteomes" id="UP000325030">
    <property type="component" value="Chromosome"/>
</dbReference>
<dbReference type="HAMAP" id="MF_00055">
    <property type="entry name" value="MEMO1"/>
    <property type="match status" value="1"/>
</dbReference>
<reference evidence="6" key="1">
    <citation type="submission" date="2018-09" db="EMBL/GenBank/DDBJ databases">
        <title>Complete Genome Sequencing of Sulfolobus sp. JCM 16834.</title>
        <authorList>
            <person name="Kato S."/>
            <person name="Itoh T."/>
            <person name="Ohkuma M."/>
        </authorList>
    </citation>
    <scope>NUCLEOTIDE SEQUENCE [LARGE SCALE GENOMIC DNA]</scope>
    <source>
        <strain evidence="6">IC-007</strain>
    </source>
</reference>
<dbReference type="PANTHER" id="PTHR11060">
    <property type="entry name" value="PROTEIN MEMO1"/>
    <property type="match status" value="1"/>
</dbReference>
<dbReference type="InterPro" id="IPR002737">
    <property type="entry name" value="MEMO1_fam"/>
</dbReference>
<evidence type="ECO:0000313" key="5">
    <source>
        <dbReference type="Proteomes" id="UP000322983"/>
    </source>
</evidence>
<keyword evidence="5" id="KW-1185">Reference proteome</keyword>
<dbReference type="RefSeq" id="WP_054844778.1">
    <property type="nucleotide sequence ID" value="NZ_AP018929.1"/>
</dbReference>
<dbReference type="CDD" id="cd07361">
    <property type="entry name" value="MEMO_like"/>
    <property type="match status" value="1"/>
</dbReference>
<dbReference type="Pfam" id="PF01875">
    <property type="entry name" value="Memo"/>
    <property type="match status" value="1"/>
</dbReference>
<sequence length="282" mass="31270">MKRLPAVSGSFYESEPEQLKKRIEWSFLHPIGPGSLPSIGESKEKERLTPFFIVPHAGYIYSGPVAAHSFYHLAEEGKPELFIILGPDHNGLGSMASVWPEGEWETPLGKVEVDKEAVNFMLSNSDVLAPDEKAHIYEHSIEVQLPFIQNFFGSFKFVPISVTLQLPEISEKLADVIDAYIKESGKDIVVIASSDLNHYDPYDLTNKKDQLAIDRIVSMDYNGLYDTVVTKDVTMCGYSPVMVAMILASRRGKKAKILKHANSGDTSGDRSAVVGYLAAEFQ</sequence>
<dbReference type="PROSITE" id="PS50890">
    <property type="entry name" value="PUA"/>
    <property type="match status" value="1"/>
</dbReference>
<gene>
    <name evidence="3" type="ORF">IC006_1977</name>
    <name evidence="4" type="ORF">IC007_1985</name>
</gene>
<dbReference type="EMBL" id="AP018930">
    <property type="protein sequence ID" value="BBG27434.1"/>
    <property type="molecule type" value="Genomic_DNA"/>
</dbReference>
<protein>
    <recommendedName>
        <fullName evidence="2">MEMO1 family protein IC006_1977</fullName>
    </recommendedName>
</protein>
<accession>A0A510E4K6</accession>
<reference evidence="4 5" key="2">
    <citation type="journal article" date="2020" name="Int. J. Syst. Evol. Microbiol.">
        <title>Sulfuracidifex tepidarius gen. nov., sp. nov. and transfer of Sulfolobus metallicus Huber and Stetter 1992 to the genus Sulfuracidifex as Sulfuracidifex metallicus comb. nov.</title>
        <authorList>
            <person name="Itoh T."/>
            <person name="Miura T."/>
            <person name="Sakai H.D."/>
            <person name="Kato S."/>
            <person name="Ohkuma M."/>
            <person name="Takashina T."/>
        </authorList>
    </citation>
    <scope>NUCLEOTIDE SEQUENCE</scope>
    <source>
        <strain evidence="3 5">IC-006</strain>
        <strain evidence="4">IC-007</strain>
    </source>
</reference>
<dbReference type="EMBL" id="AP018929">
    <property type="protein sequence ID" value="BBG24646.1"/>
    <property type="molecule type" value="Genomic_DNA"/>
</dbReference>
<proteinExistence type="inferred from homology"/>
<dbReference type="SUPFAM" id="SSF53213">
    <property type="entry name" value="LigB-like"/>
    <property type="match status" value="1"/>
</dbReference>
<evidence type="ECO:0000313" key="6">
    <source>
        <dbReference type="Proteomes" id="UP000325030"/>
    </source>
</evidence>